<evidence type="ECO:0000313" key="7">
    <source>
        <dbReference type="EMBL" id="GAA4979904.1"/>
    </source>
</evidence>
<dbReference type="InterPro" id="IPR050482">
    <property type="entry name" value="Sensor_HK_TwoCompSys"/>
</dbReference>
<keyword evidence="2 7" id="KW-0418">Kinase</keyword>
<feature type="transmembrane region" description="Helical" evidence="5">
    <location>
        <begin position="146"/>
        <end position="168"/>
    </location>
</feature>
<feature type="transmembrane region" description="Helical" evidence="5">
    <location>
        <begin position="116"/>
        <end position="134"/>
    </location>
</feature>
<evidence type="ECO:0000259" key="6">
    <source>
        <dbReference type="SMART" id="SM00387"/>
    </source>
</evidence>
<dbReference type="PIRSF" id="PIRSF037434">
    <property type="entry name" value="STHK_ChrS"/>
    <property type="match status" value="1"/>
</dbReference>
<feature type="domain" description="Histidine kinase/HSP90-like ATPase" evidence="6">
    <location>
        <begin position="305"/>
        <end position="403"/>
    </location>
</feature>
<dbReference type="GO" id="GO:0016301">
    <property type="term" value="F:kinase activity"/>
    <property type="evidence" value="ECO:0007669"/>
    <property type="project" value="UniProtKB-KW"/>
</dbReference>
<dbReference type="Gene3D" id="3.30.565.10">
    <property type="entry name" value="Histidine kinase-like ATPase, C-terminal domain"/>
    <property type="match status" value="1"/>
</dbReference>
<dbReference type="Pfam" id="PF02518">
    <property type="entry name" value="HATPase_c"/>
    <property type="match status" value="1"/>
</dbReference>
<proteinExistence type="predicted"/>
<keyword evidence="5" id="KW-1133">Transmembrane helix</keyword>
<keyword evidence="3" id="KW-0902">Two-component regulatory system</keyword>
<reference evidence="8" key="1">
    <citation type="journal article" date="2019" name="Int. J. Syst. Evol. Microbiol.">
        <title>The Global Catalogue of Microorganisms (GCM) 10K type strain sequencing project: providing services to taxonomists for standard genome sequencing and annotation.</title>
        <authorList>
            <consortium name="The Broad Institute Genomics Platform"/>
            <consortium name="The Broad Institute Genome Sequencing Center for Infectious Disease"/>
            <person name="Wu L."/>
            <person name="Ma J."/>
        </authorList>
    </citation>
    <scope>NUCLEOTIDE SEQUENCE [LARGE SCALE GENOMIC DNA]</scope>
    <source>
        <strain evidence="8">JCM 17986</strain>
    </source>
</reference>
<feature type="transmembrane region" description="Helical" evidence="5">
    <location>
        <begin position="47"/>
        <end position="64"/>
    </location>
</feature>
<dbReference type="InterPro" id="IPR011712">
    <property type="entry name" value="Sig_transdc_His_kin_sub3_dim/P"/>
</dbReference>
<sequence>MTTPWETSIPVDPGVWRRQVLTVWHFSFAMVVTVSTLIMVDRHAPAAAYLVMGAYAVGYVYLMAPAMQKPEGYRAYVFLALTFATVTTLALLAPGGLVILYVAFPHFFAVLDRFRTKLAGVAATAAAAFAGSVAHDGASGGSVLDAFVTVTAAVLTSLGMGFVTAVLIRESERRGKLIGELERTRAELAEANHEAGVLAERQRMAREIHDTLAQGFTSLLMLVQAADASLDTDPEGTRRRLDLAARTARENLAEARALVAAQDPVELAGGSLADALGRAVAGLAEELDIAADFRVAGTPRDLPAATQVVLVRTLQECLANIRKHAAATEVHAELAYRPIGVRLTVADNGRGFAVPRDGDHAAAAPGTSGYGLRGMRARIEQARGTLDIAGAPGAGTTVCAEVP</sequence>
<protein>
    <submittedName>
        <fullName evidence="7">Sensor histidine kinase</fullName>
    </submittedName>
</protein>
<dbReference type="Gene3D" id="1.20.5.1930">
    <property type="match status" value="1"/>
</dbReference>
<dbReference type="Proteomes" id="UP001500466">
    <property type="component" value="Unassembled WGS sequence"/>
</dbReference>
<dbReference type="CDD" id="cd16917">
    <property type="entry name" value="HATPase_UhpB-NarQ-NarX-like"/>
    <property type="match status" value="1"/>
</dbReference>
<dbReference type="InterPro" id="IPR036890">
    <property type="entry name" value="HATPase_C_sf"/>
</dbReference>
<evidence type="ECO:0000256" key="1">
    <source>
        <dbReference type="ARBA" id="ARBA00022679"/>
    </source>
</evidence>
<organism evidence="7 8">
    <name type="scientific">Yinghuangia aomiensis</name>
    <dbReference type="NCBI Taxonomy" id="676205"/>
    <lineage>
        <taxon>Bacteria</taxon>
        <taxon>Bacillati</taxon>
        <taxon>Actinomycetota</taxon>
        <taxon>Actinomycetes</taxon>
        <taxon>Kitasatosporales</taxon>
        <taxon>Streptomycetaceae</taxon>
        <taxon>Yinghuangia</taxon>
    </lineage>
</organism>
<keyword evidence="8" id="KW-1185">Reference proteome</keyword>
<gene>
    <name evidence="7" type="ORF">GCM10023205_55820</name>
</gene>
<feature type="transmembrane region" description="Helical" evidence="5">
    <location>
        <begin position="76"/>
        <end position="104"/>
    </location>
</feature>
<feature type="coiled-coil region" evidence="4">
    <location>
        <begin position="174"/>
        <end position="201"/>
    </location>
</feature>
<dbReference type="Pfam" id="PF07730">
    <property type="entry name" value="HisKA_3"/>
    <property type="match status" value="1"/>
</dbReference>
<evidence type="ECO:0000256" key="4">
    <source>
        <dbReference type="SAM" id="Coils"/>
    </source>
</evidence>
<dbReference type="InterPro" id="IPR017205">
    <property type="entry name" value="Sig_transdc_His_kinase_ChrS"/>
</dbReference>
<feature type="transmembrane region" description="Helical" evidence="5">
    <location>
        <begin position="20"/>
        <end position="40"/>
    </location>
</feature>
<comment type="caution">
    <text evidence="7">The sequence shown here is derived from an EMBL/GenBank/DDBJ whole genome shotgun (WGS) entry which is preliminary data.</text>
</comment>
<dbReference type="PANTHER" id="PTHR24421">
    <property type="entry name" value="NITRATE/NITRITE SENSOR PROTEIN NARX-RELATED"/>
    <property type="match status" value="1"/>
</dbReference>
<accession>A0ABP9HVN7</accession>
<keyword evidence="5" id="KW-0472">Membrane</keyword>
<dbReference type="InterPro" id="IPR003594">
    <property type="entry name" value="HATPase_dom"/>
</dbReference>
<evidence type="ECO:0000256" key="3">
    <source>
        <dbReference type="ARBA" id="ARBA00023012"/>
    </source>
</evidence>
<keyword evidence="1" id="KW-0808">Transferase</keyword>
<dbReference type="RefSeq" id="WP_345678465.1">
    <property type="nucleotide sequence ID" value="NZ_BAABHS010000022.1"/>
</dbReference>
<dbReference type="EMBL" id="BAABHS010000022">
    <property type="protein sequence ID" value="GAA4979904.1"/>
    <property type="molecule type" value="Genomic_DNA"/>
</dbReference>
<name>A0ABP9HVN7_9ACTN</name>
<keyword evidence="4" id="KW-0175">Coiled coil</keyword>
<dbReference type="SMART" id="SM00387">
    <property type="entry name" value="HATPase_c"/>
    <property type="match status" value="1"/>
</dbReference>
<evidence type="ECO:0000256" key="2">
    <source>
        <dbReference type="ARBA" id="ARBA00022777"/>
    </source>
</evidence>
<keyword evidence="5" id="KW-0812">Transmembrane</keyword>
<dbReference type="SUPFAM" id="SSF55874">
    <property type="entry name" value="ATPase domain of HSP90 chaperone/DNA topoisomerase II/histidine kinase"/>
    <property type="match status" value="1"/>
</dbReference>
<dbReference type="PANTHER" id="PTHR24421:SF62">
    <property type="entry name" value="SENSORY TRANSDUCTION HISTIDINE KINASE"/>
    <property type="match status" value="1"/>
</dbReference>
<evidence type="ECO:0000313" key="8">
    <source>
        <dbReference type="Proteomes" id="UP001500466"/>
    </source>
</evidence>
<evidence type="ECO:0000256" key="5">
    <source>
        <dbReference type="SAM" id="Phobius"/>
    </source>
</evidence>